<comment type="caution">
    <text evidence="1">The sequence shown here is derived from an EMBL/GenBank/DDBJ whole genome shotgun (WGS) entry which is preliminary data.</text>
</comment>
<accession>A0A5D3E7D7</accession>
<dbReference type="PANTHER" id="PTHR39639:SF1">
    <property type="entry name" value="DUF262 DOMAIN-CONTAINING PROTEIN"/>
    <property type="match status" value="1"/>
</dbReference>
<evidence type="ECO:0000313" key="1">
    <source>
        <dbReference type="EMBL" id="TYK31759.1"/>
    </source>
</evidence>
<reference evidence="1 2" key="1">
    <citation type="submission" date="2019-07" db="EMBL/GenBank/DDBJ databases">
        <title>Draft Genome Sequences of Bacteroides pyogenes Strains Isolated from the Uterus Holstein Dairy Cows with Metritis.</title>
        <authorList>
            <person name="Cunha F."/>
            <person name="Galvao K.N."/>
            <person name="Jeon S.J."/>
            <person name="Jeong K.C."/>
        </authorList>
    </citation>
    <scope>NUCLEOTIDE SEQUENCE [LARGE SCALE GENOMIC DNA]</scope>
    <source>
        <strain evidence="1 2">KG-31</strain>
    </source>
</reference>
<feature type="non-terminal residue" evidence="1">
    <location>
        <position position="137"/>
    </location>
</feature>
<evidence type="ECO:0000313" key="2">
    <source>
        <dbReference type="Proteomes" id="UP000324383"/>
    </source>
</evidence>
<sequence length="137" mass="15932">MTDLEGMKFSQLPRSLQRRIEETNINAYLINPATPKNVKYNIFKRINTGGLILEAQEIRNALFQGQATKFLTTMSKTEEFLIATNGSIKSDRMLDCEFCLRYVSFTNLLERYNGNMDTFLSEGMEYLQNIDEMELDY</sequence>
<dbReference type="Proteomes" id="UP000324383">
    <property type="component" value="Unassembled WGS sequence"/>
</dbReference>
<dbReference type="PANTHER" id="PTHR39639">
    <property type="entry name" value="CHROMOSOME 16, WHOLE GENOME SHOTGUN SEQUENCE"/>
    <property type="match status" value="1"/>
</dbReference>
<protein>
    <submittedName>
        <fullName evidence="1">DUF262 domain-containing protein</fullName>
    </submittedName>
</protein>
<organism evidence="1 2">
    <name type="scientific">Bacteroides pyogenes</name>
    <dbReference type="NCBI Taxonomy" id="310300"/>
    <lineage>
        <taxon>Bacteria</taxon>
        <taxon>Pseudomonadati</taxon>
        <taxon>Bacteroidota</taxon>
        <taxon>Bacteroidia</taxon>
        <taxon>Bacteroidales</taxon>
        <taxon>Bacteroidaceae</taxon>
        <taxon>Bacteroides</taxon>
    </lineage>
</organism>
<dbReference type="AlphaFoldDB" id="A0A5D3E7D7"/>
<dbReference type="EMBL" id="VKLW01000092">
    <property type="protein sequence ID" value="TYK31759.1"/>
    <property type="molecule type" value="Genomic_DNA"/>
</dbReference>
<gene>
    <name evidence="1" type="ORF">FNJ60_15015</name>
</gene>
<name>A0A5D3E7D7_9BACE</name>
<keyword evidence="2" id="KW-1185">Reference proteome</keyword>
<proteinExistence type="predicted"/>